<dbReference type="Proteomes" id="UP000462055">
    <property type="component" value="Unassembled WGS sequence"/>
</dbReference>
<dbReference type="InterPro" id="IPR007278">
    <property type="entry name" value="DUF397"/>
</dbReference>
<keyword evidence="3" id="KW-1185">Reference proteome</keyword>
<comment type="caution">
    <text evidence="2">The sequence shown here is derived from an EMBL/GenBank/DDBJ whole genome shotgun (WGS) entry which is preliminary data.</text>
</comment>
<sequence>MTVPLWRKSSHSGPEQGDCVEVADVASGVGVRDSKNPQLGHLTLTPATFADLIARAKRNELDL</sequence>
<dbReference type="EMBL" id="WBMS02000028">
    <property type="protein sequence ID" value="MWA04561.1"/>
    <property type="molecule type" value="Genomic_DNA"/>
</dbReference>
<dbReference type="Pfam" id="PF04149">
    <property type="entry name" value="DUF397"/>
    <property type="match status" value="1"/>
</dbReference>
<evidence type="ECO:0000313" key="3">
    <source>
        <dbReference type="Proteomes" id="UP000462055"/>
    </source>
</evidence>
<evidence type="ECO:0000313" key="2">
    <source>
        <dbReference type="EMBL" id="MWA04561.1"/>
    </source>
</evidence>
<name>A0A6I4MLY1_9ACTN</name>
<accession>A0A6I4MLY1</accession>
<gene>
    <name evidence="2" type="ORF">F8568_030110</name>
</gene>
<dbReference type="AlphaFoldDB" id="A0A6I4MLY1"/>
<feature type="domain" description="DUF397" evidence="1">
    <location>
        <begin position="6"/>
        <end position="57"/>
    </location>
</feature>
<evidence type="ECO:0000259" key="1">
    <source>
        <dbReference type="Pfam" id="PF04149"/>
    </source>
</evidence>
<proteinExistence type="predicted"/>
<organism evidence="2 3">
    <name type="scientific">Actinomadura physcomitrii</name>
    <dbReference type="NCBI Taxonomy" id="2650748"/>
    <lineage>
        <taxon>Bacteria</taxon>
        <taxon>Bacillati</taxon>
        <taxon>Actinomycetota</taxon>
        <taxon>Actinomycetes</taxon>
        <taxon>Streptosporangiales</taxon>
        <taxon>Thermomonosporaceae</taxon>
        <taxon>Actinomadura</taxon>
    </lineage>
</organism>
<dbReference type="RefSeq" id="WP_151597070.1">
    <property type="nucleotide sequence ID" value="NZ_WBMS02000028.1"/>
</dbReference>
<reference evidence="2" key="1">
    <citation type="submission" date="2019-12" db="EMBL/GenBank/DDBJ databases">
        <title>Actinomadura physcomitrii sp. nov., a novel actinomycete isolated from moss [Physcomitrium sphaericum (Ludw) Fuernr].</title>
        <authorList>
            <person name="Zhuang X."/>
        </authorList>
    </citation>
    <scope>NUCLEOTIDE SEQUENCE [LARGE SCALE GENOMIC DNA]</scope>
    <source>
        <strain evidence="2">LD22</strain>
    </source>
</reference>
<protein>
    <submittedName>
        <fullName evidence="2">DUF397 domain-containing protein</fullName>
    </submittedName>
</protein>